<dbReference type="Pfam" id="PF02836">
    <property type="entry name" value="Glyco_hydro_2_C"/>
    <property type="match status" value="1"/>
</dbReference>
<dbReference type="InterPro" id="IPR013783">
    <property type="entry name" value="Ig-like_fold"/>
</dbReference>
<evidence type="ECO:0000256" key="2">
    <source>
        <dbReference type="ARBA" id="ARBA00022801"/>
    </source>
</evidence>
<feature type="domain" description="Glycoside hydrolase family 2 catalytic" evidence="5">
    <location>
        <begin position="326"/>
        <end position="562"/>
    </location>
</feature>
<keyword evidence="3" id="KW-0326">Glycosidase</keyword>
<evidence type="ECO:0000313" key="7">
    <source>
        <dbReference type="EMBL" id="SNT41248.1"/>
    </source>
</evidence>
<dbReference type="Gene3D" id="2.60.120.260">
    <property type="entry name" value="Galactose-binding domain-like"/>
    <property type="match status" value="1"/>
</dbReference>
<dbReference type="InterPro" id="IPR006101">
    <property type="entry name" value="Glyco_hydro_2"/>
</dbReference>
<evidence type="ECO:0000259" key="6">
    <source>
        <dbReference type="Pfam" id="PF02837"/>
    </source>
</evidence>
<evidence type="ECO:0000259" key="5">
    <source>
        <dbReference type="Pfam" id="PF02836"/>
    </source>
</evidence>
<dbReference type="Proteomes" id="UP000198356">
    <property type="component" value="Unassembled WGS sequence"/>
</dbReference>
<dbReference type="InterPro" id="IPR036156">
    <property type="entry name" value="Beta-gal/glucu_dom_sf"/>
</dbReference>
<dbReference type="GO" id="GO:0019391">
    <property type="term" value="P:glucuronoside catabolic process"/>
    <property type="evidence" value="ECO:0007669"/>
    <property type="project" value="TreeGrafter"/>
</dbReference>
<organism evidence="7 8">
    <name type="scientific">Granulicella rosea</name>
    <dbReference type="NCBI Taxonomy" id="474952"/>
    <lineage>
        <taxon>Bacteria</taxon>
        <taxon>Pseudomonadati</taxon>
        <taxon>Acidobacteriota</taxon>
        <taxon>Terriglobia</taxon>
        <taxon>Terriglobales</taxon>
        <taxon>Acidobacteriaceae</taxon>
        <taxon>Granulicella</taxon>
    </lineage>
</organism>
<sequence length="628" mass="69526">MGLSWKKALSVAAMLLCGMSARAQRPAGAGEVDATVHAADAPFTENTTVLEGADRRPQTSLDGEWRSIVDPYFAGLYSFHHEIKKDGWFKDQRWGGVGDNRLFEYDFAKSPTLHVPGDWNTQRDSLFFYEGALWYQRDVEWTPVAGKRVFLHVGSANYKSWFWVNGEKVCQHEGGFTTFDCEVTAQLKAGANSIVAAVNNQRLPDGVPTLETDWWNYGGLTRSVALVEVPESYIAGYDLHVDRATRTKIEGWVQVVGAKAGERVSVSLPELKAGATATVGADGRAAVSFAPRGLELWAPGAPKLYKVDLMAGKDAIHEEMGFKTIETRGTEILLNGKPIFLRGICIHAEAPLRTGRVNSEKDVDTLLGWAQELGANYVRLAHYPHDEKMTRAADRMGLLVWSEIPTYWAIAFDNPAVLAKAKQQLHEEIARDRNKASIGLWSIANETPSTPARTQFLTALAAEVRLLDRERLVTAALLVRGVGEHEKVVDDPLGAALDVVGMNEYIGWYEGKPETADTMHWTIKYDKPVIVSEFGGEGKAGLHGAATDRWTEEYEAAIYQHQLPMLAKIPQVRGLSPWILMDFRAPYRQLPGMQDYFNRKGLISDQGQKKAAFGVLQKAYLGGYGKAD</sequence>
<dbReference type="AlphaFoldDB" id="A0A239MH29"/>
<proteinExistence type="inferred from homology"/>
<evidence type="ECO:0000256" key="3">
    <source>
        <dbReference type="ARBA" id="ARBA00023295"/>
    </source>
</evidence>
<keyword evidence="4" id="KW-0732">Signal</keyword>
<dbReference type="EMBL" id="FZOU01000012">
    <property type="protein sequence ID" value="SNT41248.1"/>
    <property type="molecule type" value="Genomic_DNA"/>
</dbReference>
<feature type="signal peptide" evidence="4">
    <location>
        <begin position="1"/>
        <end position="23"/>
    </location>
</feature>
<evidence type="ECO:0000256" key="4">
    <source>
        <dbReference type="SAM" id="SignalP"/>
    </source>
</evidence>
<protein>
    <submittedName>
        <fullName evidence="7">Beta-glucuronidase</fullName>
    </submittedName>
</protein>
<keyword evidence="2" id="KW-0378">Hydrolase</keyword>
<dbReference type="GO" id="GO:0005975">
    <property type="term" value="P:carbohydrate metabolic process"/>
    <property type="evidence" value="ECO:0007669"/>
    <property type="project" value="InterPro"/>
</dbReference>
<dbReference type="InterPro" id="IPR017853">
    <property type="entry name" value="GH"/>
</dbReference>
<gene>
    <name evidence="7" type="ORF">SAMN05421770_11218</name>
</gene>
<dbReference type="GO" id="GO:0030246">
    <property type="term" value="F:carbohydrate binding"/>
    <property type="evidence" value="ECO:0007669"/>
    <property type="project" value="TreeGrafter"/>
</dbReference>
<dbReference type="InterPro" id="IPR008979">
    <property type="entry name" value="Galactose-bd-like_sf"/>
</dbReference>
<dbReference type="Gene3D" id="3.20.20.80">
    <property type="entry name" value="Glycosidases"/>
    <property type="match status" value="1"/>
</dbReference>
<comment type="similarity">
    <text evidence="1">Belongs to the glycosyl hydrolase 2 family.</text>
</comment>
<dbReference type="InterPro" id="IPR006103">
    <property type="entry name" value="Glyco_hydro_2_cat"/>
</dbReference>
<dbReference type="Pfam" id="PF02837">
    <property type="entry name" value="Glyco_hydro_2_N"/>
    <property type="match status" value="1"/>
</dbReference>
<name>A0A239MH29_9BACT</name>
<dbReference type="OrthoDB" id="9762066at2"/>
<accession>A0A239MH29</accession>
<evidence type="ECO:0000256" key="1">
    <source>
        <dbReference type="ARBA" id="ARBA00007401"/>
    </source>
</evidence>
<reference evidence="7 8" key="1">
    <citation type="submission" date="2017-06" db="EMBL/GenBank/DDBJ databases">
        <authorList>
            <person name="Kim H.J."/>
            <person name="Triplett B.A."/>
        </authorList>
    </citation>
    <scope>NUCLEOTIDE SEQUENCE [LARGE SCALE GENOMIC DNA]</scope>
    <source>
        <strain evidence="7 8">DSM 18704</strain>
    </source>
</reference>
<feature type="chain" id="PRO_5013122582" evidence="4">
    <location>
        <begin position="24"/>
        <end position="628"/>
    </location>
</feature>
<dbReference type="GO" id="GO:0004566">
    <property type="term" value="F:beta-glucuronidase activity"/>
    <property type="evidence" value="ECO:0007669"/>
    <property type="project" value="TreeGrafter"/>
</dbReference>
<dbReference type="SUPFAM" id="SSF49785">
    <property type="entry name" value="Galactose-binding domain-like"/>
    <property type="match status" value="1"/>
</dbReference>
<feature type="domain" description="Glycosyl hydrolases family 2 sugar binding" evidence="6">
    <location>
        <begin position="104"/>
        <end position="230"/>
    </location>
</feature>
<dbReference type="InterPro" id="IPR006104">
    <property type="entry name" value="Glyco_hydro_2_N"/>
</dbReference>
<dbReference type="SUPFAM" id="SSF51445">
    <property type="entry name" value="(Trans)glycosidases"/>
    <property type="match status" value="1"/>
</dbReference>
<dbReference type="PANTHER" id="PTHR10066:SF67">
    <property type="entry name" value="BETA-GLUCURONIDASE"/>
    <property type="match status" value="1"/>
</dbReference>
<keyword evidence="8" id="KW-1185">Reference proteome</keyword>
<dbReference type="RefSeq" id="WP_089410298.1">
    <property type="nucleotide sequence ID" value="NZ_FZOU01000012.1"/>
</dbReference>
<dbReference type="Gene3D" id="2.60.40.10">
    <property type="entry name" value="Immunoglobulins"/>
    <property type="match status" value="1"/>
</dbReference>
<dbReference type="SUPFAM" id="SSF49303">
    <property type="entry name" value="beta-Galactosidase/glucuronidase domain"/>
    <property type="match status" value="1"/>
</dbReference>
<dbReference type="PRINTS" id="PR00132">
    <property type="entry name" value="GLHYDRLASE2"/>
</dbReference>
<dbReference type="PANTHER" id="PTHR10066">
    <property type="entry name" value="BETA-GLUCURONIDASE"/>
    <property type="match status" value="1"/>
</dbReference>
<evidence type="ECO:0000313" key="8">
    <source>
        <dbReference type="Proteomes" id="UP000198356"/>
    </source>
</evidence>